<dbReference type="Proteomes" id="UP000291404">
    <property type="component" value="Unassembled WGS sequence"/>
</dbReference>
<organism evidence="1 2">
    <name type="scientific">Hamiltosporidium magnivora</name>
    <dbReference type="NCBI Taxonomy" id="148818"/>
    <lineage>
        <taxon>Eukaryota</taxon>
        <taxon>Fungi</taxon>
        <taxon>Fungi incertae sedis</taxon>
        <taxon>Microsporidia</taxon>
        <taxon>Dubosqiidae</taxon>
        <taxon>Hamiltosporidium</taxon>
    </lineage>
</organism>
<evidence type="ECO:0000313" key="1">
    <source>
        <dbReference type="EMBL" id="TBU07255.1"/>
    </source>
</evidence>
<proteinExistence type="predicted"/>
<dbReference type="VEuPathDB" id="MicrosporidiaDB:CWI39_0933p0020"/>
<accession>A0A4Q9LIB7</accession>
<sequence>MEEFLENYFRDESIEKIKYLYSARIDNKTKISKWYLLILESARKRILNPRNIFVLPSNLSEKFIFKNEVPICVNKVLDYFIEEDNIIHEKNGYFRQICRLFTKDSVFNNKDSDFFVDEDQHTKKNLEGNKNDICKIFQRSMSIQNIKENRIYILKDLVFEWFEIIKKTVDSVIEENYFISRYNHVLNKQELYLLLEILQRYKKIGICKEKELCLILFDKESDTKRKNIAILKSRIFKLKNFIESNKLQIEKQNFKSNLMNEFVKDRNNVLLQKILQADQFKDSVIQKITNLEQLSIFKKFSQDFTNIKNLYSNYADENTHFIDEGLFNIDSILSMSNDQENMKNQPTIYYKSSIDLNESKDSKNTDLEQKEKHFNI</sequence>
<reference evidence="1 2" key="1">
    <citation type="submission" date="2017-12" db="EMBL/GenBank/DDBJ databases">
        <authorList>
            <person name="Pombert J.-F."/>
            <person name="Haag K.L."/>
            <person name="Ebert D."/>
        </authorList>
    </citation>
    <scope>NUCLEOTIDE SEQUENCE [LARGE SCALE GENOMIC DNA]</scope>
    <source>
        <strain evidence="1">BE-OM-2</strain>
    </source>
</reference>
<gene>
    <name evidence="1" type="ORF">CWI36_0301p0020</name>
</gene>
<dbReference type="EMBL" id="PITI01000301">
    <property type="protein sequence ID" value="TBU07255.1"/>
    <property type="molecule type" value="Genomic_DNA"/>
</dbReference>
<evidence type="ECO:0000313" key="2">
    <source>
        <dbReference type="Proteomes" id="UP000291404"/>
    </source>
</evidence>
<dbReference type="VEuPathDB" id="MicrosporidiaDB:CWI36_0301p0020"/>
<name>A0A4Q9LIB7_9MICR</name>
<keyword evidence="2" id="KW-1185">Reference proteome</keyword>
<protein>
    <submittedName>
        <fullName evidence="1">Uncharacterized protein</fullName>
    </submittedName>
</protein>
<comment type="caution">
    <text evidence="1">The sequence shown here is derived from an EMBL/GenBank/DDBJ whole genome shotgun (WGS) entry which is preliminary data.</text>
</comment>
<dbReference type="AlphaFoldDB" id="A0A4Q9LIB7"/>